<evidence type="ECO:0000313" key="3">
    <source>
        <dbReference type="EMBL" id="KEQ93507.1"/>
    </source>
</evidence>
<gene>
    <name evidence="3" type="ORF">AUEXF2481DRAFT_41740</name>
</gene>
<dbReference type="HOGENOM" id="CLU_016972_0_1_1"/>
<dbReference type="Gene3D" id="2.60.120.200">
    <property type="match status" value="1"/>
</dbReference>
<keyword evidence="1" id="KW-0732">Signal</keyword>
<feature type="signal peptide" evidence="1">
    <location>
        <begin position="1"/>
        <end position="27"/>
    </location>
</feature>
<proteinExistence type="predicted"/>
<dbReference type="Pfam" id="PF26113">
    <property type="entry name" value="GH16_XgeA"/>
    <property type="match status" value="1"/>
</dbReference>
<dbReference type="AlphaFoldDB" id="A0A074YHD8"/>
<dbReference type="Proteomes" id="UP000030641">
    <property type="component" value="Unassembled WGS sequence"/>
</dbReference>
<dbReference type="CDD" id="cd02181">
    <property type="entry name" value="GH16_fungal_Lam16A_glucanase"/>
    <property type="match status" value="1"/>
</dbReference>
<feature type="domain" description="GH16" evidence="2">
    <location>
        <begin position="22"/>
        <end position="257"/>
    </location>
</feature>
<dbReference type="GO" id="GO:0009251">
    <property type="term" value="P:glucan catabolic process"/>
    <property type="evidence" value="ECO:0007669"/>
    <property type="project" value="TreeGrafter"/>
</dbReference>
<evidence type="ECO:0000313" key="4">
    <source>
        <dbReference type="Proteomes" id="UP000030641"/>
    </source>
</evidence>
<dbReference type="STRING" id="1043005.A0A074YHD8"/>
<dbReference type="OrthoDB" id="192832at2759"/>
<accession>A0A074YHD8</accession>
<feature type="chain" id="PRO_5001704423" evidence="1">
    <location>
        <begin position="28"/>
        <end position="352"/>
    </location>
</feature>
<dbReference type="InParanoid" id="A0A074YHD8"/>
<evidence type="ECO:0000256" key="1">
    <source>
        <dbReference type="SAM" id="SignalP"/>
    </source>
</evidence>
<dbReference type="RefSeq" id="XP_013342051.1">
    <property type="nucleotide sequence ID" value="XM_013486597.1"/>
</dbReference>
<dbReference type="PANTHER" id="PTHR10963:SF24">
    <property type="entry name" value="GLYCOSIDASE C21B10.07-RELATED"/>
    <property type="match status" value="1"/>
</dbReference>
<evidence type="ECO:0000259" key="2">
    <source>
        <dbReference type="PROSITE" id="PS51762"/>
    </source>
</evidence>
<dbReference type="GO" id="GO:0004553">
    <property type="term" value="F:hydrolase activity, hydrolyzing O-glycosyl compounds"/>
    <property type="evidence" value="ECO:0007669"/>
    <property type="project" value="InterPro"/>
</dbReference>
<reference evidence="3 4" key="1">
    <citation type="journal article" date="2014" name="BMC Genomics">
        <title>Genome sequencing of four Aureobasidium pullulans varieties: biotechnological potential, stress tolerance, and description of new species.</title>
        <authorList>
            <person name="Gostin Ar C."/>
            <person name="Ohm R.A."/>
            <person name="Kogej T."/>
            <person name="Sonjak S."/>
            <person name="Turk M."/>
            <person name="Zajc J."/>
            <person name="Zalar P."/>
            <person name="Grube M."/>
            <person name="Sun H."/>
            <person name="Han J."/>
            <person name="Sharma A."/>
            <person name="Chiniquy J."/>
            <person name="Ngan C.Y."/>
            <person name="Lipzen A."/>
            <person name="Barry K."/>
            <person name="Grigoriev I.V."/>
            <person name="Gunde-Cimerman N."/>
        </authorList>
    </citation>
    <scope>NUCLEOTIDE SEQUENCE [LARGE SCALE GENOMIC DNA]</scope>
    <source>
        <strain evidence="3 4">EXF-2481</strain>
    </source>
</reference>
<dbReference type="PROSITE" id="PS51762">
    <property type="entry name" value="GH16_2"/>
    <property type="match status" value="1"/>
</dbReference>
<sequence>MSFTKLTMSFTKLSIAALAATATLSNAYQLVEQHKGATFFDAFEFFTDSDPTHGSVSYKSRLESAPNKLIGIVLDENNSSAAYIGVDSKNTTANRPSVRLTSKASYNHALVLADIAHMPSGCGVWPALWMTGPDWPNSGEIDIIEQVNGHDYNTATLHTSANCAITGSHINSGHSDLFSGTLETPDCNVNSPAQSKNAGCGIRAPSNDTYTVDNESCVHSTSGDGFNSQLGGLYATLWTSAGVSIYFFPREYIPADITAGHPEPSTWTSKPQAVFSGNGCNFDSHLKDLQLVINTDFCGDWAGNTWEADGCAAKTGVSICAEYVQINPKAFETAYWLFNSISIYSNETASGN</sequence>
<dbReference type="EMBL" id="KL584765">
    <property type="protein sequence ID" value="KEQ93507.1"/>
    <property type="molecule type" value="Genomic_DNA"/>
</dbReference>
<dbReference type="InterPro" id="IPR050546">
    <property type="entry name" value="Glycosyl_Hydrlase_16"/>
</dbReference>
<dbReference type="SUPFAM" id="SSF49899">
    <property type="entry name" value="Concanavalin A-like lectins/glucanases"/>
    <property type="match status" value="1"/>
</dbReference>
<dbReference type="PANTHER" id="PTHR10963">
    <property type="entry name" value="GLYCOSYL HYDROLASE-RELATED"/>
    <property type="match status" value="1"/>
</dbReference>
<keyword evidence="3" id="KW-0378">Hydrolase</keyword>
<keyword evidence="4" id="KW-1185">Reference proteome</keyword>
<name>A0A074YHD8_AURSE</name>
<protein>
    <submittedName>
        <fullName evidence="3">Glycoside hydrolase family 16 protein</fullName>
    </submittedName>
</protein>
<dbReference type="GeneID" id="25366948"/>
<dbReference type="InterPro" id="IPR013320">
    <property type="entry name" value="ConA-like_dom_sf"/>
</dbReference>
<dbReference type="OMA" id="FTEAYWR"/>
<dbReference type="InterPro" id="IPR000757">
    <property type="entry name" value="Beta-glucanase-like"/>
</dbReference>
<organism evidence="3 4">
    <name type="scientific">Aureobasidium subglaciale (strain EXF-2481)</name>
    <name type="common">Aureobasidium pullulans var. subglaciale</name>
    <dbReference type="NCBI Taxonomy" id="1043005"/>
    <lineage>
        <taxon>Eukaryota</taxon>
        <taxon>Fungi</taxon>
        <taxon>Dikarya</taxon>
        <taxon>Ascomycota</taxon>
        <taxon>Pezizomycotina</taxon>
        <taxon>Dothideomycetes</taxon>
        <taxon>Dothideomycetidae</taxon>
        <taxon>Dothideales</taxon>
        <taxon>Saccotheciaceae</taxon>
        <taxon>Aureobasidium</taxon>
    </lineage>
</organism>